<evidence type="ECO:0000313" key="10">
    <source>
        <dbReference type="Proteomes" id="UP000694871"/>
    </source>
</evidence>
<dbReference type="SUPFAM" id="SSF110035">
    <property type="entry name" value="GDNF receptor-like"/>
    <property type="match status" value="1"/>
</dbReference>
<dbReference type="InterPro" id="IPR003438">
    <property type="entry name" value="GDNF_rcpt"/>
</dbReference>
<feature type="domain" description="GDNF/GAS1" evidence="9">
    <location>
        <begin position="28"/>
        <end position="111"/>
    </location>
</feature>
<evidence type="ECO:0000256" key="1">
    <source>
        <dbReference type="ARBA" id="ARBA00004236"/>
    </source>
</evidence>
<comment type="similarity">
    <text evidence="2">Belongs to the GDNFR family.</text>
</comment>
<name>A0ABM1JN25_GEKJA</name>
<evidence type="ECO:0000256" key="6">
    <source>
        <dbReference type="ARBA" id="ARBA00023170"/>
    </source>
</evidence>
<keyword evidence="3" id="KW-1003">Cell membrane</keyword>
<dbReference type="Proteomes" id="UP000694871">
    <property type="component" value="Unplaced"/>
</dbReference>
<evidence type="ECO:0000256" key="7">
    <source>
        <dbReference type="ARBA" id="ARBA00023180"/>
    </source>
</evidence>
<organism evidence="10 11">
    <name type="scientific">Gekko japonicus</name>
    <name type="common">Schlegel's Japanese gecko</name>
    <dbReference type="NCBI Taxonomy" id="146911"/>
    <lineage>
        <taxon>Eukaryota</taxon>
        <taxon>Metazoa</taxon>
        <taxon>Chordata</taxon>
        <taxon>Craniata</taxon>
        <taxon>Vertebrata</taxon>
        <taxon>Euteleostomi</taxon>
        <taxon>Lepidosauria</taxon>
        <taxon>Squamata</taxon>
        <taxon>Bifurcata</taxon>
        <taxon>Gekkota</taxon>
        <taxon>Gekkonidae</taxon>
        <taxon>Gekkoninae</taxon>
        <taxon>Gekko</taxon>
    </lineage>
</organism>
<keyword evidence="7" id="KW-0325">Glycoprotein</keyword>
<feature type="domain" description="GDNF/GAS1" evidence="9">
    <location>
        <begin position="155"/>
        <end position="233"/>
    </location>
</feature>
<dbReference type="InterPro" id="IPR037193">
    <property type="entry name" value="GDNF_alpha"/>
</dbReference>
<keyword evidence="6" id="KW-0675">Receptor</keyword>
<evidence type="ECO:0000256" key="2">
    <source>
        <dbReference type="ARBA" id="ARBA00005961"/>
    </source>
</evidence>
<evidence type="ECO:0000256" key="8">
    <source>
        <dbReference type="SAM" id="SignalP"/>
    </source>
</evidence>
<dbReference type="RefSeq" id="XP_015262862.1">
    <property type="nucleotide sequence ID" value="XM_015407376.1"/>
</dbReference>
<evidence type="ECO:0000313" key="11">
    <source>
        <dbReference type="RefSeq" id="XP_015262862.1"/>
    </source>
</evidence>
<dbReference type="Pfam" id="PF02351">
    <property type="entry name" value="GDNF"/>
    <property type="match status" value="3"/>
</dbReference>
<protein>
    <submittedName>
        <fullName evidence="11">GDNF family receptor alpha-4-like</fullName>
    </submittedName>
</protein>
<feature type="domain" description="GDNF/GAS1" evidence="9">
    <location>
        <begin position="243"/>
        <end position="337"/>
    </location>
</feature>
<keyword evidence="5" id="KW-0472">Membrane</keyword>
<dbReference type="SMART" id="SM00907">
    <property type="entry name" value="GDNF"/>
    <property type="match status" value="3"/>
</dbReference>
<dbReference type="GeneID" id="107107133"/>
<evidence type="ECO:0000256" key="4">
    <source>
        <dbReference type="ARBA" id="ARBA00022729"/>
    </source>
</evidence>
<gene>
    <name evidence="11" type="primary">LOC107107133</name>
</gene>
<accession>A0ABM1JN25</accession>
<feature type="chain" id="PRO_5046294393" evidence="8">
    <location>
        <begin position="17"/>
        <end position="427"/>
    </location>
</feature>
<reference evidence="11" key="1">
    <citation type="submission" date="2025-08" db="UniProtKB">
        <authorList>
            <consortium name="RefSeq"/>
        </authorList>
    </citation>
    <scope>IDENTIFICATION</scope>
</reference>
<dbReference type="PANTHER" id="PTHR10269">
    <property type="entry name" value="GDNF RECEPTOR ALPHA"/>
    <property type="match status" value="1"/>
</dbReference>
<keyword evidence="10" id="KW-1185">Reference proteome</keyword>
<evidence type="ECO:0000256" key="5">
    <source>
        <dbReference type="ARBA" id="ARBA00023136"/>
    </source>
</evidence>
<dbReference type="PRINTS" id="PR01316">
    <property type="entry name" value="GDNFRECEPTOR"/>
</dbReference>
<dbReference type="InterPro" id="IPR016017">
    <property type="entry name" value="GDNF/GAS1"/>
</dbReference>
<dbReference type="PANTHER" id="PTHR10269:SF15">
    <property type="entry name" value="GDNF FAMILY RECEPTOR ALPHA-3"/>
    <property type="match status" value="1"/>
</dbReference>
<evidence type="ECO:0000259" key="9">
    <source>
        <dbReference type="SMART" id="SM00907"/>
    </source>
</evidence>
<proteinExistence type="inferred from homology"/>
<keyword evidence="4 8" id="KW-0732">Signal</keyword>
<dbReference type="Gene3D" id="1.10.220.110">
    <property type="entry name" value="GDNF binding domain"/>
    <property type="match status" value="1"/>
</dbReference>
<sequence>MGLPLLLGLLFSRTGGLLPQSIEQPNSCITAERLCLADPACNATYQILENCSRSYAKNSFLILDHGARNKCLQAETMIRNSHFQECKCQRRTQRQEEQCLRIYWTVHSTVSEGDFNLEMSPYENVVSEESLKTNYNKLATQVSGSHLAGDHTNPCLQVAQVCSLNRRCGRLRTMYVANCSPKDGHPCNQRKCHQELKHFFGKVDMDFTKRFLFCPCQDEFCGERRRKTIVPDCSFQNSSKPNCLVLLDSCLKDYICKSRLADFQEQCKPSSSSSDGCFQHNHATCLEAYMGMIGTPMTPNYISNSTADVTLWCSCENSGNHKEDCEEILNLFSSNRCLRSAMQSQMGLNQVNTKDQEELQFISSPNIQGDGTSTVLTAKMYWESVKKTQPEVLMQNRHLFSHSVYSGDRLSLFTLTLTLLLLSLGSP</sequence>
<feature type="signal peptide" evidence="8">
    <location>
        <begin position="1"/>
        <end position="16"/>
    </location>
</feature>
<evidence type="ECO:0000256" key="3">
    <source>
        <dbReference type="ARBA" id="ARBA00022475"/>
    </source>
</evidence>
<comment type="subcellular location">
    <subcellularLocation>
        <location evidence="1">Cell membrane</location>
    </subcellularLocation>
</comment>